<dbReference type="PANTHER" id="PTHR43289">
    <property type="entry name" value="MITOGEN-ACTIVATED PROTEIN KINASE KINASE KINASE 20-RELATED"/>
    <property type="match status" value="1"/>
</dbReference>
<dbReference type="AlphaFoldDB" id="A0A0F4Q234"/>
<evidence type="ECO:0000256" key="3">
    <source>
        <dbReference type="ARBA" id="ARBA00022777"/>
    </source>
</evidence>
<dbReference type="PROSITE" id="PS00108">
    <property type="entry name" value="PROTEIN_KINASE_ST"/>
    <property type="match status" value="1"/>
</dbReference>
<gene>
    <name evidence="8" type="ORF">TW72_07970</name>
</gene>
<keyword evidence="9" id="KW-1185">Reference proteome</keyword>
<dbReference type="InterPro" id="IPR008271">
    <property type="entry name" value="Ser/Thr_kinase_AS"/>
</dbReference>
<keyword evidence="4 5" id="KW-0067">ATP-binding</keyword>
<dbReference type="EMBL" id="JXXZ01000006">
    <property type="protein sequence ID" value="KJZ00597.1"/>
    <property type="molecule type" value="Genomic_DNA"/>
</dbReference>
<dbReference type="GO" id="GO:0004674">
    <property type="term" value="F:protein serine/threonine kinase activity"/>
    <property type="evidence" value="ECO:0007669"/>
    <property type="project" value="TreeGrafter"/>
</dbReference>
<evidence type="ECO:0000313" key="8">
    <source>
        <dbReference type="EMBL" id="KJZ00597.1"/>
    </source>
</evidence>
<feature type="binding site" evidence="5">
    <location>
        <position position="78"/>
    </location>
    <ligand>
        <name>ATP</name>
        <dbReference type="ChEBI" id="CHEBI:30616"/>
    </ligand>
</feature>
<dbReference type="SMART" id="SM00220">
    <property type="entry name" value="S_TKc"/>
    <property type="match status" value="1"/>
</dbReference>
<dbReference type="PROSITE" id="PS50011">
    <property type="entry name" value="PROTEIN_KINASE_DOM"/>
    <property type="match status" value="1"/>
</dbReference>
<comment type="caution">
    <text evidence="8">The sequence shown here is derived from an EMBL/GenBank/DDBJ whole genome shotgun (WGS) entry which is preliminary data.</text>
</comment>
<dbReference type="InterPro" id="IPR017441">
    <property type="entry name" value="Protein_kinase_ATP_BS"/>
</dbReference>
<dbReference type="Pfam" id="PF00069">
    <property type="entry name" value="Pkinase"/>
    <property type="match status" value="1"/>
</dbReference>
<sequence length="660" mass="72999">MDDKPQNASEQDKTQIAGIANSGNAPQKNAQSANLQGLKLGARYLLEELVGQGGMSDIYRAKDLHLSTSDGEHHVVIKVLQSQFAESEQALALLKKEAQRCQQLSHPNIVRVYDCASVAGIHYIVMEWIEGETLEQIIKRSRPTGMKFANAKPILTQMIDALIYAHAHGVVHTDLKPSNVMVTSQGDVKILDFGVARAHRGDDIYAYQGAQAEDGVAGYTPAYASASQLDGQEPTPQDDIFSFACIAYELISSNHPYDRVAANEVPATYTLKKPASMPMLRWGALKKALSISQPGFKSFSELKSKLLTVNYMPAVAAVATVAVVAGLGFTYHTQAQSDYALLQAKYDNAVAKNEQLNQWMGWGPSNLFSKLGEIPPQYQVLKQGLVVKNQPQLLAQLEQQAKLAGQNKEQEYKNFTAIINVYNQAKPRFPDSLALAELIQDTRTEQQSVLDGVVEKIDLLLSQGRLTEGGDNSLVKLSEDLAFIAPEFNYQPMEAGVTLYLEQYQAAVEADDVATLDTLAEVGEAVFAQNQQIAQLLQQGEAKREAMTVLAQYFNKRESNPDTPYPYEAATAYYQDQFDAWEVSITNMDDHKELIALEEEVNTLAEKVPEDFQPMVKLKKSLASAYLSKAHALMQKRMYRTAQKLIERSDSINKSLSAYL</sequence>
<dbReference type="InterPro" id="IPR011009">
    <property type="entry name" value="Kinase-like_dom_sf"/>
</dbReference>
<dbReference type="CDD" id="cd14014">
    <property type="entry name" value="STKc_PknB_like"/>
    <property type="match status" value="1"/>
</dbReference>
<feature type="domain" description="Protein kinase" evidence="7">
    <location>
        <begin position="44"/>
        <end position="307"/>
    </location>
</feature>
<dbReference type="InterPro" id="IPR000719">
    <property type="entry name" value="Prot_kinase_dom"/>
</dbReference>
<dbReference type="SUPFAM" id="SSF56112">
    <property type="entry name" value="Protein kinase-like (PK-like)"/>
    <property type="match status" value="1"/>
</dbReference>
<evidence type="ECO:0000256" key="6">
    <source>
        <dbReference type="SAM" id="Coils"/>
    </source>
</evidence>
<evidence type="ECO:0000256" key="2">
    <source>
        <dbReference type="ARBA" id="ARBA00022741"/>
    </source>
</evidence>
<keyword evidence="3" id="KW-0418">Kinase</keyword>
<keyword evidence="6" id="KW-0175">Coiled coil</keyword>
<keyword evidence="1" id="KW-0808">Transferase</keyword>
<protein>
    <recommendedName>
        <fullName evidence="7">Protein kinase domain-containing protein</fullName>
    </recommendedName>
</protein>
<dbReference type="PANTHER" id="PTHR43289:SF6">
    <property type="entry name" value="SERINE_THREONINE-PROTEIN KINASE NEKL-3"/>
    <property type="match status" value="1"/>
</dbReference>
<dbReference type="RefSeq" id="WP_045980645.1">
    <property type="nucleotide sequence ID" value="NZ_JXXY01000028.1"/>
</dbReference>
<dbReference type="PROSITE" id="PS00107">
    <property type="entry name" value="PROTEIN_KINASE_ATP"/>
    <property type="match status" value="1"/>
</dbReference>
<reference evidence="8 9" key="1">
    <citation type="journal article" date="2015" name="BMC Genomics">
        <title>Genome mining reveals unlocked bioactive potential of marine Gram-negative bacteria.</title>
        <authorList>
            <person name="Machado H."/>
            <person name="Sonnenschein E.C."/>
            <person name="Melchiorsen J."/>
            <person name="Gram L."/>
        </authorList>
    </citation>
    <scope>NUCLEOTIDE SEQUENCE [LARGE SCALE GENOMIC DNA]</scope>
    <source>
        <strain evidence="8 9">S3137</strain>
    </source>
</reference>
<evidence type="ECO:0000256" key="5">
    <source>
        <dbReference type="PROSITE-ProRule" id="PRU10141"/>
    </source>
</evidence>
<dbReference type="OrthoDB" id="9801841at2"/>
<evidence type="ECO:0000256" key="4">
    <source>
        <dbReference type="ARBA" id="ARBA00022840"/>
    </source>
</evidence>
<dbReference type="GeneID" id="58228424"/>
<feature type="coiled-coil region" evidence="6">
    <location>
        <begin position="77"/>
        <end position="104"/>
    </location>
</feature>
<dbReference type="Proteomes" id="UP000033664">
    <property type="component" value="Unassembled WGS sequence"/>
</dbReference>
<evidence type="ECO:0000259" key="7">
    <source>
        <dbReference type="PROSITE" id="PS50011"/>
    </source>
</evidence>
<evidence type="ECO:0000313" key="9">
    <source>
        <dbReference type="Proteomes" id="UP000033664"/>
    </source>
</evidence>
<proteinExistence type="predicted"/>
<dbReference type="Gene3D" id="3.30.200.20">
    <property type="entry name" value="Phosphorylase Kinase, domain 1"/>
    <property type="match status" value="1"/>
</dbReference>
<dbReference type="Gene3D" id="1.10.510.10">
    <property type="entry name" value="Transferase(Phosphotransferase) domain 1"/>
    <property type="match status" value="1"/>
</dbReference>
<evidence type="ECO:0000256" key="1">
    <source>
        <dbReference type="ARBA" id="ARBA00022679"/>
    </source>
</evidence>
<accession>A0A0F4Q234</accession>
<dbReference type="PATRIC" id="fig|151081.8.peg.3733"/>
<dbReference type="GO" id="GO:0005524">
    <property type="term" value="F:ATP binding"/>
    <property type="evidence" value="ECO:0007669"/>
    <property type="project" value="UniProtKB-UniRule"/>
</dbReference>
<name>A0A0F4Q234_9GAMM</name>
<organism evidence="8 9">
    <name type="scientific">Pseudoalteromonas ruthenica</name>
    <dbReference type="NCBI Taxonomy" id="151081"/>
    <lineage>
        <taxon>Bacteria</taxon>
        <taxon>Pseudomonadati</taxon>
        <taxon>Pseudomonadota</taxon>
        <taxon>Gammaproteobacteria</taxon>
        <taxon>Alteromonadales</taxon>
        <taxon>Pseudoalteromonadaceae</taxon>
        <taxon>Pseudoalteromonas</taxon>
    </lineage>
</organism>
<dbReference type="eggNOG" id="COG0515">
    <property type="taxonomic scope" value="Bacteria"/>
</dbReference>
<keyword evidence="2 5" id="KW-0547">Nucleotide-binding</keyword>